<evidence type="ECO:0000313" key="9">
    <source>
        <dbReference type="EMBL" id="MDA3733240.1"/>
    </source>
</evidence>
<protein>
    <submittedName>
        <fullName evidence="9">Endospore germination permease</fullName>
    </submittedName>
</protein>
<organism evidence="9 10">
    <name type="scientific">Holtiella tumoricola</name>
    <dbReference type="NCBI Taxonomy" id="3018743"/>
    <lineage>
        <taxon>Bacteria</taxon>
        <taxon>Bacillati</taxon>
        <taxon>Bacillota</taxon>
        <taxon>Clostridia</taxon>
        <taxon>Lachnospirales</taxon>
        <taxon>Cellulosilyticaceae</taxon>
        <taxon>Holtiella</taxon>
    </lineage>
</organism>
<evidence type="ECO:0000313" key="10">
    <source>
        <dbReference type="Proteomes" id="UP001169242"/>
    </source>
</evidence>
<evidence type="ECO:0000256" key="4">
    <source>
        <dbReference type="ARBA" id="ARBA00022544"/>
    </source>
</evidence>
<evidence type="ECO:0000256" key="8">
    <source>
        <dbReference type="SAM" id="Phobius"/>
    </source>
</evidence>
<evidence type="ECO:0000256" key="5">
    <source>
        <dbReference type="ARBA" id="ARBA00022692"/>
    </source>
</evidence>
<dbReference type="EMBL" id="JAQIFT010000061">
    <property type="protein sequence ID" value="MDA3733240.1"/>
    <property type="molecule type" value="Genomic_DNA"/>
</dbReference>
<name>A0AA42DQE3_9FIRM</name>
<dbReference type="Pfam" id="PF03845">
    <property type="entry name" value="Spore_permease"/>
    <property type="match status" value="1"/>
</dbReference>
<sequence length="367" mass="41086">MYTHNANVSVRQMKILFILQMFNMSMVILPRIAGKMAGHDGYLLPILGFAFGAIYVWSIVSLLERFPGEGLDTIAPKLITKGLGWILIGLYVIKVLIGAGLEVRMFAEMVSQVLLPKTPLPIIILILLFAVHYLIKSGLEASGRMAEIVAYFVFVPLAFVLSVVAIKTDYKQLMPFMTARPDGFIKGAYFVSMTFMPLEFLLIIGNLVSKPHKLKHIGLWSIGIISVLEIILIGLTFTGVGMVTSTKQIWPMLTLMESIQLPGSFFENQEIFMMSWWILSVYMYICGSMYVASLTISRLAHFNRQNVTILPLIPIVFLISMYPGSLTEAYRYLLHFNGKFGLLFLFVVPIVLIVIAKLRKKGGEGNA</sequence>
<feature type="transmembrane region" description="Helical" evidence="8">
    <location>
        <begin position="42"/>
        <end position="63"/>
    </location>
</feature>
<evidence type="ECO:0000256" key="2">
    <source>
        <dbReference type="ARBA" id="ARBA00007998"/>
    </source>
</evidence>
<feature type="transmembrane region" description="Helical" evidence="8">
    <location>
        <begin position="187"/>
        <end position="205"/>
    </location>
</feature>
<feature type="transmembrane region" description="Helical" evidence="8">
    <location>
        <begin position="83"/>
        <end position="107"/>
    </location>
</feature>
<comment type="similarity">
    <text evidence="2">Belongs to the amino acid-polyamine-organocation (APC) superfamily. Spore germination protein (SGP) (TC 2.A.3.9) family.</text>
</comment>
<feature type="transmembrane region" description="Helical" evidence="8">
    <location>
        <begin position="148"/>
        <end position="166"/>
    </location>
</feature>
<keyword evidence="5 8" id="KW-0812">Transmembrane</keyword>
<keyword evidence="7 8" id="KW-0472">Membrane</keyword>
<dbReference type="InterPro" id="IPR004761">
    <property type="entry name" value="Spore_GerAB"/>
</dbReference>
<feature type="transmembrane region" description="Helical" evidence="8">
    <location>
        <begin position="217"/>
        <end position="237"/>
    </location>
</feature>
<evidence type="ECO:0000256" key="7">
    <source>
        <dbReference type="ARBA" id="ARBA00023136"/>
    </source>
</evidence>
<feature type="transmembrane region" description="Helical" evidence="8">
    <location>
        <begin position="272"/>
        <end position="295"/>
    </location>
</feature>
<reference evidence="9" key="1">
    <citation type="journal article" date="2023" name="Int. J. Syst. Evol. Microbiol.">
        <title>&lt;i&gt;Holtiella tumoricola&lt;/i&gt; gen. nov. sp. nov., isolated from a human clinical sample.</title>
        <authorList>
            <person name="Allen-Vercoe E."/>
            <person name="Daigneault M.C."/>
            <person name="Vancuren S.J."/>
            <person name="Cochrane K."/>
            <person name="O'Neal L.L."/>
            <person name="Sankaranarayanan K."/>
            <person name="Lawson P.A."/>
        </authorList>
    </citation>
    <scope>NUCLEOTIDE SEQUENCE</scope>
    <source>
        <strain evidence="9">CC70A</strain>
    </source>
</reference>
<feature type="transmembrane region" description="Helical" evidence="8">
    <location>
        <begin position="119"/>
        <end position="136"/>
    </location>
</feature>
<feature type="transmembrane region" description="Helical" evidence="8">
    <location>
        <begin position="12"/>
        <end position="30"/>
    </location>
</feature>
<dbReference type="RefSeq" id="WP_271013123.1">
    <property type="nucleotide sequence ID" value="NZ_JAQIFT010000061.1"/>
</dbReference>
<evidence type="ECO:0000256" key="3">
    <source>
        <dbReference type="ARBA" id="ARBA00022448"/>
    </source>
</evidence>
<keyword evidence="4" id="KW-0309">Germination</keyword>
<dbReference type="PANTHER" id="PTHR34975:SF2">
    <property type="entry name" value="SPORE GERMINATION PROTEIN A2"/>
    <property type="match status" value="1"/>
</dbReference>
<dbReference type="GO" id="GO:0009847">
    <property type="term" value="P:spore germination"/>
    <property type="evidence" value="ECO:0007669"/>
    <property type="project" value="InterPro"/>
</dbReference>
<dbReference type="AlphaFoldDB" id="A0AA42DQE3"/>
<keyword evidence="3" id="KW-0813">Transport</keyword>
<keyword evidence="6 8" id="KW-1133">Transmembrane helix</keyword>
<dbReference type="PANTHER" id="PTHR34975">
    <property type="entry name" value="SPORE GERMINATION PROTEIN A2"/>
    <property type="match status" value="1"/>
</dbReference>
<comment type="caution">
    <text evidence="9">The sequence shown here is derived from an EMBL/GenBank/DDBJ whole genome shotgun (WGS) entry which is preliminary data.</text>
</comment>
<dbReference type="NCBIfam" id="TIGR00912">
    <property type="entry name" value="2A0309"/>
    <property type="match status" value="1"/>
</dbReference>
<evidence type="ECO:0000256" key="6">
    <source>
        <dbReference type="ARBA" id="ARBA00022989"/>
    </source>
</evidence>
<gene>
    <name evidence="9" type="ORF">PBV87_17315</name>
</gene>
<comment type="subcellular location">
    <subcellularLocation>
        <location evidence="1">Membrane</location>
        <topology evidence="1">Multi-pass membrane protein</topology>
    </subcellularLocation>
</comment>
<dbReference type="Proteomes" id="UP001169242">
    <property type="component" value="Unassembled WGS sequence"/>
</dbReference>
<feature type="transmembrane region" description="Helical" evidence="8">
    <location>
        <begin position="307"/>
        <end position="324"/>
    </location>
</feature>
<feature type="transmembrane region" description="Helical" evidence="8">
    <location>
        <begin position="336"/>
        <end position="356"/>
    </location>
</feature>
<accession>A0AA42DQE3</accession>
<keyword evidence="10" id="KW-1185">Reference proteome</keyword>
<evidence type="ECO:0000256" key="1">
    <source>
        <dbReference type="ARBA" id="ARBA00004141"/>
    </source>
</evidence>
<proteinExistence type="inferred from homology"/>
<dbReference type="GO" id="GO:0016020">
    <property type="term" value="C:membrane"/>
    <property type="evidence" value="ECO:0007669"/>
    <property type="project" value="UniProtKB-SubCell"/>
</dbReference>